<evidence type="ECO:0000313" key="9">
    <source>
        <dbReference type="EMBL" id="MBK6005961.1"/>
    </source>
</evidence>
<sequence length="306" mass="30423">MSDTLEEAHTGPIKTPKQLLIAVLFSFLVPVFVIIGFVSYVTSENKPAGSTEVSSYELGGLTPQDVERGVTERIRKVGTVEIRDANRPLLTGEQVFKAQCTTCHTAGVAGAPKFGDAAAWAARISKGFDALVQSALHGRNAMPAQGGGDFSDVEVARAVAYMANAGGAHFTEPAAPAAAPATAEGAAAPAATATAAPAAAPAATAAATPAPAAAPAAAAPTQTAAASGGAGQALYQQVCQACHAAGVAGAPKFGDKAAWGPRIAQGLPALYNSALHGKNAMPPKGGSAAPDADVKAAVEYMVNAAK</sequence>
<dbReference type="Proteomes" id="UP000630528">
    <property type="component" value="Unassembled WGS sequence"/>
</dbReference>
<organism evidence="9 10">
    <name type="scientific">Ramlibacter ginsenosidimutans</name>
    <dbReference type="NCBI Taxonomy" id="502333"/>
    <lineage>
        <taxon>Bacteria</taxon>
        <taxon>Pseudomonadati</taxon>
        <taxon>Pseudomonadota</taxon>
        <taxon>Betaproteobacteria</taxon>
        <taxon>Burkholderiales</taxon>
        <taxon>Comamonadaceae</taxon>
        <taxon>Ramlibacter</taxon>
    </lineage>
</organism>
<dbReference type="AlphaFoldDB" id="A0A934WLU6"/>
<feature type="domain" description="Cytochrome c" evidence="8">
    <location>
        <begin position="87"/>
        <end position="166"/>
    </location>
</feature>
<keyword evidence="3 6" id="KW-0479">Metal-binding</keyword>
<evidence type="ECO:0000256" key="4">
    <source>
        <dbReference type="ARBA" id="ARBA00022982"/>
    </source>
</evidence>
<proteinExistence type="predicted"/>
<evidence type="ECO:0000256" key="1">
    <source>
        <dbReference type="ARBA" id="ARBA00022448"/>
    </source>
</evidence>
<evidence type="ECO:0000256" key="7">
    <source>
        <dbReference type="SAM" id="Phobius"/>
    </source>
</evidence>
<protein>
    <submittedName>
        <fullName evidence="9">Cytochrome c5 family protein</fullName>
    </submittedName>
</protein>
<evidence type="ECO:0000256" key="3">
    <source>
        <dbReference type="ARBA" id="ARBA00022723"/>
    </source>
</evidence>
<dbReference type="PRINTS" id="PR00607">
    <property type="entry name" value="CYTCHROMECIE"/>
</dbReference>
<dbReference type="PROSITE" id="PS51007">
    <property type="entry name" value="CYTC"/>
    <property type="match status" value="2"/>
</dbReference>
<evidence type="ECO:0000259" key="8">
    <source>
        <dbReference type="PROSITE" id="PS51007"/>
    </source>
</evidence>
<gene>
    <name evidence="9" type="ORF">JJB11_07625</name>
</gene>
<keyword evidence="4" id="KW-0249">Electron transport</keyword>
<accession>A0A934WLU6</accession>
<comment type="caution">
    <text evidence="9">The sequence shown here is derived from an EMBL/GenBank/DDBJ whole genome shotgun (WGS) entry which is preliminary data.</text>
</comment>
<keyword evidence="2 6" id="KW-0349">Heme</keyword>
<reference evidence="9" key="2">
    <citation type="submission" date="2021-01" db="EMBL/GenBank/DDBJ databases">
        <authorList>
            <person name="Kang M."/>
        </authorList>
    </citation>
    <scope>NUCLEOTIDE SEQUENCE</scope>
    <source>
        <strain evidence="9">KACC 17527</strain>
    </source>
</reference>
<keyword evidence="1" id="KW-0813">Transport</keyword>
<dbReference type="GO" id="GO:0005506">
    <property type="term" value="F:iron ion binding"/>
    <property type="evidence" value="ECO:0007669"/>
    <property type="project" value="InterPro"/>
</dbReference>
<keyword evidence="10" id="KW-1185">Reference proteome</keyword>
<keyword evidence="7" id="KW-0812">Transmembrane</keyword>
<name>A0A934WLU6_9BURK</name>
<evidence type="ECO:0000256" key="6">
    <source>
        <dbReference type="PROSITE-ProRule" id="PRU00433"/>
    </source>
</evidence>
<feature type="domain" description="Cytochrome c" evidence="8">
    <location>
        <begin position="226"/>
        <end position="305"/>
    </location>
</feature>
<dbReference type="GO" id="GO:0020037">
    <property type="term" value="F:heme binding"/>
    <property type="evidence" value="ECO:0007669"/>
    <property type="project" value="InterPro"/>
</dbReference>
<keyword evidence="7" id="KW-1133">Transmembrane helix</keyword>
<dbReference type="InterPro" id="IPR002323">
    <property type="entry name" value="Cyt_CIE"/>
</dbReference>
<dbReference type="EMBL" id="JAEPWM010000002">
    <property type="protein sequence ID" value="MBK6005961.1"/>
    <property type="molecule type" value="Genomic_DNA"/>
</dbReference>
<feature type="transmembrane region" description="Helical" evidence="7">
    <location>
        <begin position="19"/>
        <end position="41"/>
    </location>
</feature>
<keyword evidence="7" id="KW-0472">Membrane</keyword>
<evidence type="ECO:0000256" key="2">
    <source>
        <dbReference type="ARBA" id="ARBA00022617"/>
    </source>
</evidence>
<evidence type="ECO:0000256" key="5">
    <source>
        <dbReference type="ARBA" id="ARBA00023004"/>
    </source>
</evidence>
<dbReference type="PANTHER" id="PTHR40942">
    <property type="match status" value="1"/>
</dbReference>
<dbReference type="GO" id="GO:0009055">
    <property type="term" value="F:electron transfer activity"/>
    <property type="evidence" value="ECO:0007669"/>
    <property type="project" value="InterPro"/>
</dbReference>
<evidence type="ECO:0000313" key="10">
    <source>
        <dbReference type="Proteomes" id="UP000630528"/>
    </source>
</evidence>
<dbReference type="RefSeq" id="WP_201167934.1">
    <property type="nucleotide sequence ID" value="NZ_JAEPWM010000002.1"/>
</dbReference>
<dbReference type="SUPFAM" id="SSF46626">
    <property type="entry name" value="Cytochrome c"/>
    <property type="match status" value="2"/>
</dbReference>
<reference evidence="9" key="1">
    <citation type="journal article" date="2012" name="J. Microbiol. Biotechnol.">
        <title>Ramlibacter ginsenosidimutans sp. nov., with ginsenoside-converting activity.</title>
        <authorList>
            <person name="Wang L."/>
            <person name="An D.S."/>
            <person name="Kim S.G."/>
            <person name="Jin F.X."/>
            <person name="Kim S.C."/>
            <person name="Lee S.T."/>
            <person name="Im W.T."/>
        </authorList>
    </citation>
    <scope>NUCLEOTIDE SEQUENCE</scope>
    <source>
        <strain evidence="9">KACC 17527</strain>
    </source>
</reference>
<dbReference type="InterPro" id="IPR009056">
    <property type="entry name" value="Cyt_c-like_dom"/>
</dbReference>
<keyword evidence="5 6" id="KW-0408">Iron</keyword>
<dbReference type="Pfam" id="PF13442">
    <property type="entry name" value="Cytochrome_CBB3"/>
    <property type="match status" value="2"/>
</dbReference>
<dbReference type="InterPro" id="IPR036909">
    <property type="entry name" value="Cyt_c-like_dom_sf"/>
</dbReference>
<dbReference type="Gene3D" id="1.10.760.10">
    <property type="entry name" value="Cytochrome c-like domain"/>
    <property type="match status" value="2"/>
</dbReference>
<dbReference type="PANTHER" id="PTHR40942:SF4">
    <property type="entry name" value="CYTOCHROME C5"/>
    <property type="match status" value="1"/>
</dbReference>